<evidence type="ECO:0000313" key="2">
    <source>
        <dbReference type="Proteomes" id="UP001596288"/>
    </source>
</evidence>
<name>A0ABW1RKL8_9LACO</name>
<evidence type="ECO:0000313" key="1">
    <source>
        <dbReference type="EMBL" id="MFC6176401.1"/>
    </source>
</evidence>
<dbReference type="InterPro" id="IPR038765">
    <property type="entry name" value="Papain-like_cys_pep_sf"/>
</dbReference>
<protein>
    <submittedName>
        <fullName evidence="1">Uncharacterized protein</fullName>
    </submittedName>
</protein>
<dbReference type="RefSeq" id="WP_137612174.1">
    <property type="nucleotide sequence ID" value="NZ_BJDF01000019.1"/>
</dbReference>
<comment type="caution">
    <text evidence="1">The sequence shown here is derived from an EMBL/GenBank/DDBJ whole genome shotgun (WGS) entry which is preliminary data.</text>
</comment>
<dbReference type="Proteomes" id="UP001596288">
    <property type="component" value="Unassembled WGS sequence"/>
</dbReference>
<organism evidence="1 2">
    <name type="scientific">Companilactobacillus huachuanensis</name>
    <dbReference type="NCBI Taxonomy" id="2559914"/>
    <lineage>
        <taxon>Bacteria</taxon>
        <taxon>Bacillati</taxon>
        <taxon>Bacillota</taxon>
        <taxon>Bacilli</taxon>
        <taxon>Lactobacillales</taxon>
        <taxon>Lactobacillaceae</taxon>
        <taxon>Companilactobacillus</taxon>
    </lineage>
</organism>
<dbReference type="EMBL" id="JBHSSF010000015">
    <property type="protein sequence ID" value="MFC6176401.1"/>
    <property type="molecule type" value="Genomic_DNA"/>
</dbReference>
<accession>A0ABW1RKL8</accession>
<gene>
    <name evidence="1" type="ORF">ACFQAV_06090</name>
</gene>
<dbReference type="Gene3D" id="3.90.1720.10">
    <property type="entry name" value="endopeptidase domain like (from Nostoc punctiforme)"/>
    <property type="match status" value="1"/>
</dbReference>
<keyword evidence="2" id="KW-1185">Reference proteome</keyword>
<reference evidence="2" key="1">
    <citation type="journal article" date="2019" name="Int. J. Syst. Evol. Microbiol.">
        <title>The Global Catalogue of Microorganisms (GCM) 10K type strain sequencing project: providing services to taxonomists for standard genome sequencing and annotation.</title>
        <authorList>
            <consortium name="The Broad Institute Genomics Platform"/>
            <consortium name="The Broad Institute Genome Sequencing Center for Infectious Disease"/>
            <person name="Wu L."/>
            <person name="Ma J."/>
        </authorList>
    </citation>
    <scope>NUCLEOTIDE SEQUENCE [LARGE SCALE GENOMIC DNA]</scope>
    <source>
        <strain evidence="2">CCM 8927</strain>
    </source>
</reference>
<dbReference type="SUPFAM" id="SSF54001">
    <property type="entry name" value="Cysteine proteinases"/>
    <property type="match status" value="1"/>
</dbReference>
<proteinExistence type="predicted"/>
<sequence>MIQSGTYHRKLLMITGTLLQVASTEQAGNVIWYELSDDVWILSMAKQQFGKPYVWNVKGPSGFYCSRVMQYV</sequence>